<dbReference type="GeneID" id="66058941"/>
<keyword evidence="2" id="KW-1185">Reference proteome</keyword>
<reference evidence="3" key="3">
    <citation type="submission" date="2019-12" db="UniProtKB">
        <authorList>
            <consortium name="WormBaseParasite"/>
        </authorList>
    </citation>
    <scope>IDENTIFICATION</scope>
</reference>
<accession>A0A4E9FKB6</accession>
<dbReference type="RefSeq" id="XP_042937061.1">
    <property type="nucleotide sequence ID" value="XM_043081127.1"/>
</dbReference>
<accession>A0A5S6PE82</accession>
<gene>
    <name evidence="1 3" type="primary">Bm17698</name>
    <name evidence="1" type="ORF">BM_BM17698</name>
</gene>
<dbReference type="EMBL" id="CAAKNF010000195">
    <property type="protein sequence ID" value="VIO97461.1"/>
    <property type="molecule type" value="Genomic_DNA"/>
</dbReference>
<evidence type="ECO:0000313" key="1">
    <source>
        <dbReference type="EMBL" id="VIO97461.1"/>
    </source>
</evidence>
<protein>
    <submittedName>
        <fullName evidence="1 3">Uncharacterized protein</fullName>
    </submittedName>
</protein>
<organism evidence="1">
    <name type="scientific">Brugia malayi</name>
    <name type="common">Filarial nematode worm</name>
    <dbReference type="NCBI Taxonomy" id="6279"/>
    <lineage>
        <taxon>Eukaryota</taxon>
        <taxon>Metazoa</taxon>
        <taxon>Ecdysozoa</taxon>
        <taxon>Nematoda</taxon>
        <taxon>Chromadorea</taxon>
        <taxon>Rhabditida</taxon>
        <taxon>Spirurina</taxon>
        <taxon>Spiruromorpha</taxon>
        <taxon>Filarioidea</taxon>
        <taxon>Onchocercidae</taxon>
        <taxon>Brugia</taxon>
    </lineage>
</organism>
<dbReference type="AlphaFoldDB" id="A0A4E9FKB6"/>
<sequence>MRYNLTISESYLPVCCSEIIKKLQLSKEAHGEKGRKCVEGRGVTVKQKSNKKQKANNIE</sequence>
<evidence type="ECO:0000313" key="3">
    <source>
        <dbReference type="WBParaSite" id="Bm17698.1"/>
    </source>
</evidence>
<name>A0A4E9FKB6_BRUMA</name>
<proteinExistence type="predicted"/>
<dbReference type="KEGG" id="bmy:BM_BM17698"/>
<dbReference type="CTD" id="66058941"/>
<dbReference type="Proteomes" id="UP000006672">
    <property type="component" value="Unassembled WGS sequence"/>
</dbReference>
<evidence type="ECO:0000313" key="2">
    <source>
        <dbReference type="Proteomes" id="UP000006672"/>
    </source>
</evidence>
<dbReference type="WBParaSite" id="Bm17698.1">
    <property type="protein sequence ID" value="Bm17698.1"/>
    <property type="gene ID" value="WBGene00268840"/>
</dbReference>
<reference evidence="2" key="1">
    <citation type="journal article" date="2007" name="Science">
        <title>Draft genome of the filarial nematode parasite Brugia malayi.</title>
        <authorList>
            <person name="Ghedin E."/>
            <person name="Wang S."/>
            <person name="Spiro D."/>
            <person name="Caler E."/>
            <person name="Zhao Q."/>
            <person name="Crabtree J."/>
            <person name="Allen J.E."/>
            <person name="Delcher A.L."/>
            <person name="Guiliano D.B."/>
            <person name="Miranda-Saavedra D."/>
            <person name="Angiuoli S.V."/>
            <person name="Creasy T."/>
            <person name="Amedeo P."/>
            <person name="Haas B."/>
            <person name="El-Sayed N.M."/>
            <person name="Wortman J.R."/>
            <person name="Feldblyum T."/>
            <person name="Tallon L."/>
            <person name="Schatz M."/>
            <person name="Shumway M."/>
            <person name="Koo H."/>
            <person name="Salzberg S.L."/>
            <person name="Schobel S."/>
            <person name="Pertea M."/>
            <person name="Pop M."/>
            <person name="White O."/>
            <person name="Barton G.J."/>
            <person name="Carlow C.K."/>
            <person name="Crawford M.J."/>
            <person name="Daub J."/>
            <person name="Dimmic M.W."/>
            <person name="Estes C.F."/>
            <person name="Foster J.M."/>
            <person name="Ganatra M."/>
            <person name="Gregory W.F."/>
            <person name="Johnson N.M."/>
            <person name="Jin J."/>
            <person name="Komuniecki R."/>
            <person name="Korf I."/>
            <person name="Kumar S."/>
            <person name="Laney S."/>
            <person name="Li B.W."/>
            <person name="Li W."/>
            <person name="Lindblom T.H."/>
            <person name="Lustigman S."/>
            <person name="Ma D."/>
            <person name="Maina C.V."/>
            <person name="Martin D.M."/>
            <person name="McCarter J.P."/>
            <person name="McReynolds L."/>
            <person name="Mitreva M."/>
            <person name="Nutman T.B."/>
            <person name="Parkinson J."/>
            <person name="Peregrin-Alvarez J.M."/>
            <person name="Poole C."/>
            <person name="Ren Q."/>
            <person name="Saunders L."/>
            <person name="Sluder A.E."/>
            <person name="Smith K."/>
            <person name="Stanke M."/>
            <person name="Unnasch T.R."/>
            <person name="Ware J."/>
            <person name="Wei A.D."/>
            <person name="Weil G."/>
            <person name="Williams D.J."/>
            <person name="Zhang Y."/>
            <person name="Williams S.A."/>
            <person name="Fraser-Liggett C."/>
            <person name="Slatko B."/>
            <person name="Blaxter M.L."/>
            <person name="Scott A.L."/>
        </authorList>
    </citation>
    <scope>NUCLEOTIDE SEQUENCE</scope>
    <source>
        <strain evidence="2">FR3</strain>
    </source>
</reference>
<reference evidence="1" key="2">
    <citation type="submission" date="2019-04" db="EMBL/GenBank/DDBJ databases">
        <authorList>
            <person name="Howe K."/>
            <person name="Paulini M."/>
            <person name="Williams G."/>
        </authorList>
    </citation>
    <scope>NUCLEOTIDE SEQUENCE [LARGE SCALE GENOMIC DNA]</scope>
    <source>
        <strain evidence="1">FR3</strain>
    </source>
</reference>